<proteinExistence type="inferred from homology"/>
<dbReference type="FunFam" id="1.10.1200.10:FF:000003">
    <property type="entry name" value="Acyl carrier protein"/>
    <property type="match status" value="1"/>
</dbReference>
<dbReference type="EMBL" id="KZ305089">
    <property type="protein sequence ID" value="PIA28308.1"/>
    <property type="molecule type" value="Genomic_DNA"/>
</dbReference>
<evidence type="ECO:0000256" key="10">
    <source>
        <dbReference type="ARBA" id="ARBA00057783"/>
    </source>
</evidence>
<name>A0A2G5CAL5_AQUCA</name>
<dbReference type="OrthoDB" id="448946at2759"/>
<dbReference type="AlphaFoldDB" id="A0A2G5CAL5"/>
<evidence type="ECO:0000256" key="6">
    <source>
        <dbReference type="ARBA" id="ARBA00022832"/>
    </source>
</evidence>
<comment type="similarity">
    <text evidence="2">Belongs to the acyl carrier protein (ACP) family.</text>
</comment>
<dbReference type="GO" id="GO:0000035">
    <property type="term" value="F:acyl binding"/>
    <property type="evidence" value="ECO:0007669"/>
    <property type="project" value="TreeGrafter"/>
</dbReference>
<evidence type="ECO:0000256" key="12">
    <source>
        <dbReference type="SAM" id="MobiDB-lite"/>
    </source>
</evidence>
<keyword evidence="7" id="KW-0443">Lipid metabolism</keyword>
<feature type="domain" description="Carrier" evidence="13">
    <location>
        <begin position="88"/>
        <end position="163"/>
    </location>
</feature>
<dbReference type="InterPro" id="IPR009081">
    <property type="entry name" value="PP-bd_ACP"/>
</dbReference>
<feature type="non-terminal residue" evidence="14">
    <location>
        <position position="1"/>
    </location>
</feature>
<evidence type="ECO:0000313" key="15">
    <source>
        <dbReference type="Proteomes" id="UP000230069"/>
    </source>
</evidence>
<dbReference type="PANTHER" id="PTHR20863:SF75">
    <property type="entry name" value="ACYL CARRIER PROTEIN"/>
    <property type="match status" value="1"/>
</dbReference>
<evidence type="ECO:0000256" key="7">
    <source>
        <dbReference type="ARBA" id="ARBA00023098"/>
    </source>
</evidence>
<evidence type="ECO:0000256" key="11">
    <source>
        <dbReference type="ARBA" id="ARBA00063067"/>
    </source>
</evidence>
<keyword evidence="4" id="KW-0444">Lipid biosynthesis</keyword>
<dbReference type="SUPFAM" id="SSF47336">
    <property type="entry name" value="ACP-like"/>
    <property type="match status" value="1"/>
</dbReference>
<comment type="function">
    <text evidence="10">Carrier of the growing fatty acid chain in fatty acid biosynthesis. May be involved in the synthesis of short and medium chain fatty acids. Accessory and non-catalytic subunit of the mitochondrial membrane respiratory chain NADH dehydrogenase (Complex I), which functions in the transfer of electrons from NADH to the respiratory chain.</text>
</comment>
<keyword evidence="8" id="KW-0275">Fatty acid biosynthesis</keyword>
<accession>A0A2G5CAL5</accession>
<keyword evidence="5" id="KW-0597">Phosphoprotein</keyword>
<organism evidence="14 15">
    <name type="scientific">Aquilegia coerulea</name>
    <name type="common">Rocky mountain columbine</name>
    <dbReference type="NCBI Taxonomy" id="218851"/>
    <lineage>
        <taxon>Eukaryota</taxon>
        <taxon>Viridiplantae</taxon>
        <taxon>Streptophyta</taxon>
        <taxon>Embryophyta</taxon>
        <taxon>Tracheophyta</taxon>
        <taxon>Spermatophyta</taxon>
        <taxon>Magnoliopsida</taxon>
        <taxon>Ranunculales</taxon>
        <taxon>Ranunculaceae</taxon>
        <taxon>Thalictroideae</taxon>
        <taxon>Aquilegia</taxon>
    </lineage>
</organism>
<dbReference type="GO" id="GO:0005739">
    <property type="term" value="C:mitochondrion"/>
    <property type="evidence" value="ECO:0007669"/>
    <property type="project" value="UniProtKB-ARBA"/>
</dbReference>
<keyword evidence="3" id="KW-0596">Phosphopantetheine</keyword>
<evidence type="ECO:0000259" key="13">
    <source>
        <dbReference type="PROSITE" id="PS50075"/>
    </source>
</evidence>
<dbReference type="PROSITE" id="PS50075">
    <property type="entry name" value="CARRIER"/>
    <property type="match status" value="1"/>
</dbReference>
<gene>
    <name evidence="14" type="ORF">AQUCO_07200157v1</name>
</gene>
<dbReference type="PANTHER" id="PTHR20863">
    <property type="entry name" value="ACYL CARRIER PROTEIN"/>
    <property type="match status" value="1"/>
</dbReference>
<feature type="region of interest" description="Disordered" evidence="12">
    <location>
        <begin position="1"/>
        <end position="20"/>
    </location>
</feature>
<keyword evidence="6" id="KW-0276">Fatty acid metabolism</keyword>
<dbReference type="Gene3D" id="1.10.1200.10">
    <property type="entry name" value="ACP-like"/>
    <property type="match status" value="1"/>
</dbReference>
<dbReference type="Proteomes" id="UP000230069">
    <property type="component" value="Unassembled WGS sequence"/>
</dbReference>
<reference evidence="14 15" key="1">
    <citation type="submission" date="2017-09" db="EMBL/GenBank/DDBJ databases">
        <title>WGS assembly of Aquilegia coerulea Goldsmith.</title>
        <authorList>
            <person name="Hodges S."/>
            <person name="Kramer E."/>
            <person name="Nordborg M."/>
            <person name="Tomkins J."/>
            <person name="Borevitz J."/>
            <person name="Derieg N."/>
            <person name="Yan J."/>
            <person name="Mihaltcheva S."/>
            <person name="Hayes R.D."/>
            <person name="Rokhsar D."/>
        </authorList>
    </citation>
    <scope>NUCLEOTIDE SEQUENCE [LARGE SCALE GENOMIC DNA]</scope>
    <source>
        <strain evidence="15">cv. Goldsmith</strain>
    </source>
</reference>
<evidence type="ECO:0000256" key="2">
    <source>
        <dbReference type="ARBA" id="ARBA00010930"/>
    </source>
</evidence>
<protein>
    <recommendedName>
        <fullName evidence="9">NADH-ubiquinone oxidoreductase 9.6 kDa subunit</fullName>
    </recommendedName>
</protein>
<keyword evidence="15" id="KW-1185">Reference proteome</keyword>
<evidence type="ECO:0000313" key="14">
    <source>
        <dbReference type="EMBL" id="PIA28308.1"/>
    </source>
</evidence>
<dbReference type="InterPro" id="IPR003231">
    <property type="entry name" value="ACP"/>
</dbReference>
<evidence type="ECO:0000256" key="5">
    <source>
        <dbReference type="ARBA" id="ARBA00022553"/>
    </source>
</evidence>
<evidence type="ECO:0000256" key="9">
    <source>
        <dbReference type="ARBA" id="ARBA00030339"/>
    </source>
</evidence>
<dbReference type="InterPro" id="IPR036736">
    <property type="entry name" value="ACP-like_sf"/>
</dbReference>
<evidence type="ECO:0000256" key="1">
    <source>
        <dbReference type="ARBA" id="ARBA00005194"/>
    </source>
</evidence>
<dbReference type="HAMAP" id="MF_01217">
    <property type="entry name" value="Acyl_carrier"/>
    <property type="match status" value="1"/>
</dbReference>
<dbReference type="GO" id="GO:0000036">
    <property type="term" value="F:acyl carrier activity"/>
    <property type="evidence" value="ECO:0007669"/>
    <property type="project" value="TreeGrafter"/>
</dbReference>
<evidence type="ECO:0000256" key="4">
    <source>
        <dbReference type="ARBA" id="ARBA00022516"/>
    </source>
</evidence>
<evidence type="ECO:0000256" key="3">
    <source>
        <dbReference type="ARBA" id="ARBA00022450"/>
    </source>
</evidence>
<sequence>SVVSTERNYRKKEKKTKREENSFAFAIRTKKKKKMQQVVRAGFRAFRSSIYSNGGGLIEGSRRRTRRPFSSQSSTAVAVASANLLDKEEVTTRLVHLLKSIPFVDPSKVSPSAKLKEDLQLDTLDNVEVIMAVEKEFAVDIPDTEANKFSITTDLIDYIAGHPQAK</sequence>
<comment type="subunit">
    <text evidence="11">Complex I is composed of at least 49 different subunits.</text>
</comment>
<comment type="pathway">
    <text evidence="1">Lipid metabolism; fatty acid biosynthesis.</text>
</comment>
<evidence type="ECO:0000256" key="8">
    <source>
        <dbReference type="ARBA" id="ARBA00023160"/>
    </source>
</evidence>